<evidence type="ECO:0000313" key="3">
    <source>
        <dbReference type="Proteomes" id="UP000677913"/>
    </source>
</evidence>
<accession>A0A8J7WNL6</accession>
<protein>
    <submittedName>
        <fullName evidence="2">Uncharacterized protein</fullName>
    </submittedName>
</protein>
<keyword evidence="3" id="KW-1185">Reference proteome</keyword>
<evidence type="ECO:0000313" key="2">
    <source>
        <dbReference type="EMBL" id="MBS2965731.1"/>
    </source>
</evidence>
<keyword evidence="1" id="KW-0732">Signal</keyword>
<feature type="signal peptide" evidence="1">
    <location>
        <begin position="1"/>
        <end position="28"/>
    </location>
</feature>
<dbReference type="RefSeq" id="WP_211470097.1">
    <property type="nucleotide sequence ID" value="NZ_JAGSXH010000098.1"/>
</dbReference>
<dbReference type="AlphaFoldDB" id="A0A8J7WNL6"/>
<dbReference type="Proteomes" id="UP000677913">
    <property type="component" value="Unassembled WGS sequence"/>
</dbReference>
<reference evidence="2" key="1">
    <citation type="submission" date="2021-04" db="EMBL/GenBank/DDBJ databases">
        <title>Genome based classification of Actinospica acidithermotolerans sp. nov., an actinobacterium isolated from an Indonesian hot spring.</title>
        <authorList>
            <person name="Kusuma A.B."/>
            <person name="Putra K.E."/>
            <person name="Nafisah S."/>
            <person name="Loh J."/>
            <person name="Nouioui I."/>
            <person name="Goodfellow M."/>
        </authorList>
    </citation>
    <scope>NUCLEOTIDE SEQUENCE</scope>
    <source>
        <strain evidence="2">DSM 45618</strain>
    </source>
</reference>
<name>A0A8J7WNL6_9ACTN</name>
<proteinExistence type="predicted"/>
<comment type="caution">
    <text evidence="2">The sequence shown here is derived from an EMBL/GenBank/DDBJ whole genome shotgun (WGS) entry which is preliminary data.</text>
</comment>
<gene>
    <name evidence="2" type="ORF">KGA66_21950</name>
</gene>
<dbReference type="EMBL" id="JAGSXH010000098">
    <property type="protein sequence ID" value="MBS2965731.1"/>
    <property type="molecule type" value="Genomic_DNA"/>
</dbReference>
<evidence type="ECO:0000256" key="1">
    <source>
        <dbReference type="SAM" id="SignalP"/>
    </source>
</evidence>
<feature type="chain" id="PRO_5035303614" evidence="1">
    <location>
        <begin position="29"/>
        <end position="164"/>
    </location>
</feature>
<sequence length="164" mass="16066">MIRVRNTASLGLAAAFAAVLAAASPAAAGSIGPNQYFAGDVNGHASSPAPIGMGCFGPVTPGESGHPLAGQYAEVVPLPAATTKADVGYTGSTASAVSISLIVTNGTIVRVIPLGTVADYGTKVPIPTTLTLPCYGSAEAVFAPTPSGVGARNATLTVDFVGQP</sequence>
<organism evidence="2 3">
    <name type="scientific">Actinocrinis puniceicyclus</name>
    <dbReference type="NCBI Taxonomy" id="977794"/>
    <lineage>
        <taxon>Bacteria</taxon>
        <taxon>Bacillati</taxon>
        <taxon>Actinomycetota</taxon>
        <taxon>Actinomycetes</taxon>
        <taxon>Catenulisporales</taxon>
        <taxon>Actinospicaceae</taxon>
        <taxon>Actinocrinis</taxon>
    </lineage>
</organism>